<feature type="domain" description="Bro-N" evidence="1">
    <location>
        <begin position="1"/>
        <end position="107"/>
    </location>
</feature>
<evidence type="ECO:0000313" key="2">
    <source>
        <dbReference type="EMBL" id="OUM70849.1"/>
    </source>
</evidence>
<dbReference type="PANTHER" id="PTHR36180">
    <property type="entry name" value="DNA-BINDING PROTEIN-RELATED-RELATED"/>
    <property type="match status" value="1"/>
</dbReference>
<organism evidence="2 3">
    <name type="scientific">Pseudomonas caspiana</name>
    <dbReference type="NCBI Taxonomy" id="1451454"/>
    <lineage>
        <taxon>Bacteria</taxon>
        <taxon>Pseudomonadati</taxon>
        <taxon>Pseudomonadota</taxon>
        <taxon>Gammaproteobacteria</taxon>
        <taxon>Pseudomonadales</taxon>
        <taxon>Pseudomonadaceae</taxon>
        <taxon>Pseudomonas</taxon>
    </lineage>
</organism>
<dbReference type="RefSeq" id="WP_087274531.1">
    <property type="nucleotide sequence ID" value="NZ_JBJGBV010000036.1"/>
</dbReference>
<dbReference type="InterPro" id="IPR003497">
    <property type="entry name" value="BRO_N_domain"/>
</dbReference>
<accession>A0A1Y3NTB1</accession>
<dbReference type="PROSITE" id="PS51750">
    <property type="entry name" value="BRO_N"/>
    <property type="match status" value="1"/>
</dbReference>
<evidence type="ECO:0000313" key="3">
    <source>
        <dbReference type="Proteomes" id="UP000195440"/>
    </source>
</evidence>
<reference evidence="2 3" key="1">
    <citation type="journal article" date="2017" name="Syst. Appl. Microbiol.">
        <title>Pseudomonas caspiana sp. nov., a citrus pathogen in the Pseudomonas syringae phylogenetic group.</title>
        <authorList>
            <person name="Busquets A."/>
            <person name="Gomila M."/>
            <person name="Beiki F."/>
            <person name="Mulet M."/>
            <person name="Rahimian H."/>
            <person name="Garcia-Valdes E."/>
            <person name="Lalucat J."/>
        </authorList>
    </citation>
    <scope>NUCLEOTIDE SEQUENCE [LARGE SCALE GENOMIC DNA]</scope>
    <source>
        <strain evidence="2 3">FBF102</strain>
    </source>
</reference>
<dbReference type="EMBL" id="LOHF01000041">
    <property type="protein sequence ID" value="OUM70849.1"/>
    <property type="molecule type" value="Genomic_DNA"/>
</dbReference>
<keyword evidence="3" id="KW-1185">Reference proteome</keyword>
<dbReference type="PANTHER" id="PTHR36180:SF2">
    <property type="entry name" value="BRO FAMILY PROTEIN"/>
    <property type="match status" value="1"/>
</dbReference>
<dbReference type="Pfam" id="PF02498">
    <property type="entry name" value="Bro-N"/>
    <property type="match status" value="1"/>
</dbReference>
<evidence type="ECO:0000259" key="1">
    <source>
        <dbReference type="PROSITE" id="PS51750"/>
    </source>
</evidence>
<proteinExistence type="predicted"/>
<dbReference type="SMART" id="SM01040">
    <property type="entry name" value="Bro-N"/>
    <property type="match status" value="1"/>
</dbReference>
<sequence length="178" mass="20981">MDTPFEPLRFTHQKRHLHALIMEQQAWFCARDLGRLMGLFLENRLVRKLDPDQRCTLTLNYYGEAQEMLMVSESAAYALLVHHHHPTNSQLRQWITHEVMPTLFAARIHSLHNSPTPARLEWQGGELGVIHWQNEPWIRLRDMPSLLPGREGLQVRPVSWWGRIKRRLGITNKERAPF</sequence>
<comment type="caution">
    <text evidence="2">The sequence shown here is derived from an EMBL/GenBank/DDBJ whole genome shotgun (WGS) entry which is preliminary data.</text>
</comment>
<name>A0A1Y3NTB1_9PSED</name>
<protein>
    <submittedName>
        <fullName evidence="2">Phage antirepressor protein</fullName>
    </submittedName>
</protein>
<dbReference type="OrthoDB" id="6982796at2"/>
<gene>
    <name evidence="2" type="ORF">AUC60_26460</name>
</gene>
<dbReference type="Proteomes" id="UP000195440">
    <property type="component" value="Unassembled WGS sequence"/>
</dbReference>
<dbReference type="AlphaFoldDB" id="A0A1Y3NTB1"/>